<dbReference type="SUPFAM" id="SSF158791">
    <property type="entry name" value="MgtE N-terminal domain-like"/>
    <property type="match status" value="1"/>
</dbReference>
<feature type="compositionally biased region" description="Low complexity" evidence="1">
    <location>
        <begin position="225"/>
        <end position="290"/>
    </location>
</feature>
<keyword evidence="3" id="KW-1185">Reference proteome</keyword>
<organism evidence="2 3">
    <name type="scientific">Brevundimonas aurifodinae</name>
    <dbReference type="NCBI Taxonomy" id="1508312"/>
    <lineage>
        <taxon>Bacteria</taxon>
        <taxon>Pseudomonadati</taxon>
        <taxon>Pseudomonadota</taxon>
        <taxon>Alphaproteobacteria</taxon>
        <taxon>Caulobacterales</taxon>
        <taxon>Caulobacteraceae</taxon>
        <taxon>Brevundimonas</taxon>
    </lineage>
</organism>
<gene>
    <name evidence="2" type="ORF">ABN401_05845</name>
</gene>
<reference evidence="2 3" key="1">
    <citation type="submission" date="2024-06" db="EMBL/GenBank/DDBJ databases">
        <title>Brevundimonas sp. C11.</title>
        <authorList>
            <person name="Maltman C."/>
        </authorList>
    </citation>
    <scope>NUCLEOTIDE SEQUENCE [LARGE SCALE GENOMIC DNA]</scope>
    <source>
        <strain evidence="2 3">C11</strain>
    </source>
</reference>
<evidence type="ECO:0000313" key="3">
    <source>
        <dbReference type="Proteomes" id="UP001445732"/>
    </source>
</evidence>
<proteinExistence type="predicted"/>
<protein>
    <recommendedName>
        <fullName evidence="4">Magnesium transporter MgtE intracellular domain-containing protein</fullName>
    </recommendedName>
</protein>
<feature type="compositionally biased region" description="Low complexity" evidence="1">
    <location>
        <begin position="298"/>
        <end position="319"/>
    </location>
</feature>
<evidence type="ECO:0008006" key="4">
    <source>
        <dbReference type="Google" id="ProtNLM"/>
    </source>
</evidence>
<accession>A0ABV1NLL1</accession>
<sequence>MKLPRLLPLIAVAIGGVVAVRAVGAGPDLFQGAVAWAEEAAETAGEAVTPAAAARTVPAVCALSPEQLAQQAGISPAELRIIQSLSARRTELDARDADFATTLPLMVAAEQKLDAKITALNAIKAEVQTLLGQVDEREAAETARLVSVYSAMRPREAAAVFATLADDVRLPIAAAMRPRSLSAIMAQMPPAAARELTEKLAGRFQAQQLAARAAAAAAIETAATPGPAQTPAAAPAATPPATQTAASAAAAPAAQRAASRATPPPTQRAANRPTPRQPARTPASDTTGTTPPAPPGPQAYQPTAGAPAAGAAAPRQSVQ</sequence>
<feature type="region of interest" description="Disordered" evidence="1">
    <location>
        <begin position="225"/>
        <end position="319"/>
    </location>
</feature>
<dbReference type="EMBL" id="JBEGDD010000004">
    <property type="protein sequence ID" value="MEQ7154726.1"/>
    <property type="molecule type" value="Genomic_DNA"/>
</dbReference>
<evidence type="ECO:0000313" key="2">
    <source>
        <dbReference type="EMBL" id="MEQ7154726.1"/>
    </source>
</evidence>
<dbReference type="Proteomes" id="UP001445732">
    <property type="component" value="Unassembled WGS sequence"/>
</dbReference>
<comment type="caution">
    <text evidence="2">The sequence shown here is derived from an EMBL/GenBank/DDBJ whole genome shotgun (WGS) entry which is preliminary data.</text>
</comment>
<dbReference type="RefSeq" id="WP_349683893.1">
    <property type="nucleotide sequence ID" value="NZ_JBEGDD010000004.1"/>
</dbReference>
<name>A0ABV1NLL1_9CAUL</name>
<evidence type="ECO:0000256" key="1">
    <source>
        <dbReference type="SAM" id="MobiDB-lite"/>
    </source>
</evidence>